<comment type="subcellular location">
    <subcellularLocation>
        <location evidence="1 7">Cell outer membrane</location>
    </subcellularLocation>
</comment>
<dbReference type="GO" id="GO:0009279">
    <property type="term" value="C:cell outer membrane"/>
    <property type="evidence" value="ECO:0007669"/>
    <property type="project" value="UniProtKB-SubCell"/>
</dbReference>
<dbReference type="Pfam" id="PF00593">
    <property type="entry name" value="TonB_dep_Rec_b-barrel"/>
    <property type="match status" value="1"/>
</dbReference>
<accession>A0A1Y5PUD4</accession>
<proteinExistence type="inferred from homology"/>
<evidence type="ECO:0000256" key="2">
    <source>
        <dbReference type="ARBA" id="ARBA00022448"/>
    </source>
</evidence>
<name>A0A1Y5PUD4_9SPHN</name>
<keyword evidence="3" id="KW-0410">Iron transport</keyword>
<dbReference type="PANTHER" id="PTHR40980:SF4">
    <property type="entry name" value="TONB-DEPENDENT RECEPTOR-LIKE BETA-BARREL DOMAIN-CONTAINING PROTEIN"/>
    <property type="match status" value="1"/>
</dbReference>
<dbReference type="SMART" id="SM00965">
    <property type="entry name" value="STN"/>
    <property type="match status" value="1"/>
</dbReference>
<dbReference type="Gene3D" id="2.60.40.1120">
    <property type="entry name" value="Carboxypeptidase-like, regulatory domain"/>
    <property type="match status" value="1"/>
</dbReference>
<evidence type="ECO:0000256" key="5">
    <source>
        <dbReference type="ARBA" id="ARBA00023136"/>
    </source>
</evidence>
<keyword evidence="5 7" id="KW-0472">Membrane</keyword>
<dbReference type="InterPro" id="IPR011662">
    <property type="entry name" value="Secretin/TonB_short_N"/>
</dbReference>
<dbReference type="SUPFAM" id="SSF56935">
    <property type="entry name" value="Porins"/>
    <property type="match status" value="1"/>
</dbReference>
<evidence type="ECO:0000256" key="4">
    <source>
        <dbReference type="ARBA" id="ARBA00023004"/>
    </source>
</evidence>
<dbReference type="AlphaFoldDB" id="A0A1Y5PUD4"/>
<dbReference type="Pfam" id="PF13715">
    <property type="entry name" value="CarbopepD_reg_2"/>
    <property type="match status" value="1"/>
</dbReference>
<dbReference type="GO" id="GO:0030246">
    <property type="term" value="F:carbohydrate binding"/>
    <property type="evidence" value="ECO:0007669"/>
    <property type="project" value="InterPro"/>
</dbReference>
<organism evidence="11">
    <name type="scientific">uncultured Sphingopyxis sp</name>
    <dbReference type="NCBI Taxonomy" id="310581"/>
    <lineage>
        <taxon>Bacteria</taxon>
        <taxon>Pseudomonadati</taxon>
        <taxon>Pseudomonadota</taxon>
        <taxon>Alphaproteobacteria</taxon>
        <taxon>Sphingomonadales</taxon>
        <taxon>Sphingomonadaceae</taxon>
        <taxon>Sphingopyxis</taxon>
        <taxon>environmental samples</taxon>
    </lineage>
</organism>
<keyword evidence="4" id="KW-0408">Iron</keyword>
<dbReference type="Pfam" id="PF07715">
    <property type="entry name" value="Plug"/>
    <property type="match status" value="1"/>
</dbReference>
<dbReference type="NCBIfam" id="TIGR01782">
    <property type="entry name" value="TonB-Xanth-Caul"/>
    <property type="match status" value="1"/>
</dbReference>
<dbReference type="InterPro" id="IPR013784">
    <property type="entry name" value="Carb-bd-like_fold"/>
</dbReference>
<keyword evidence="6" id="KW-0998">Cell outer membrane</keyword>
<feature type="signal peptide" evidence="9">
    <location>
        <begin position="1"/>
        <end position="23"/>
    </location>
</feature>
<protein>
    <recommendedName>
        <fullName evidence="10">Secretin/TonB short N-terminal domain-containing protein</fullName>
    </recommendedName>
</protein>
<dbReference type="RefSeq" id="WP_295319639.1">
    <property type="nucleotide sequence ID" value="NZ_LT598653.1"/>
</dbReference>
<evidence type="ECO:0000313" key="11">
    <source>
        <dbReference type="EMBL" id="SBV33570.1"/>
    </source>
</evidence>
<comment type="similarity">
    <text evidence="7">Belongs to the TonB-dependent receptor family.</text>
</comment>
<evidence type="ECO:0000256" key="8">
    <source>
        <dbReference type="SAM" id="MobiDB-lite"/>
    </source>
</evidence>
<dbReference type="PANTHER" id="PTHR40980">
    <property type="entry name" value="PLUG DOMAIN-CONTAINING PROTEIN"/>
    <property type="match status" value="1"/>
</dbReference>
<gene>
    <name evidence="11" type="ORF">SPPYR_2450</name>
</gene>
<dbReference type="InterPro" id="IPR000531">
    <property type="entry name" value="Beta-barrel_TonB"/>
</dbReference>
<keyword evidence="7" id="KW-0798">TonB box</keyword>
<dbReference type="InterPro" id="IPR037066">
    <property type="entry name" value="Plug_dom_sf"/>
</dbReference>
<evidence type="ECO:0000256" key="6">
    <source>
        <dbReference type="ARBA" id="ARBA00023237"/>
    </source>
</evidence>
<feature type="domain" description="Secretin/TonB short N-terminal" evidence="10">
    <location>
        <begin position="51"/>
        <end position="102"/>
    </location>
</feature>
<dbReference type="EMBL" id="LT598653">
    <property type="protein sequence ID" value="SBV33570.1"/>
    <property type="molecule type" value="Genomic_DNA"/>
</dbReference>
<evidence type="ECO:0000256" key="9">
    <source>
        <dbReference type="SAM" id="SignalP"/>
    </source>
</evidence>
<keyword evidence="2" id="KW-0813">Transport</keyword>
<dbReference type="Gene3D" id="3.55.50.30">
    <property type="match status" value="1"/>
</dbReference>
<dbReference type="Gene3D" id="2.170.130.10">
    <property type="entry name" value="TonB-dependent receptor, plug domain"/>
    <property type="match status" value="1"/>
</dbReference>
<evidence type="ECO:0000256" key="3">
    <source>
        <dbReference type="ARBA" id="ARBA00022496"/>
    </source>
</evidence>
<dbReference type="KEGG" id="sphu:SPPYR_2450"/>
<dbReference type="SUPFAM" id="SSF49452">
    <property type="entry name" value="Starch-binding domain-like"/>
    <property type="match status" value="1"/>
</dbReference>
<feature type="region of interest" description="Disordered" evidence="8">
    <location>
        <begin position="101"/>
        <end position="129"/>
    </location>
</feature>
<keyword evidence="9" id="KW-0732">Signal</keyword>
<feature type="chain" id="PRO_5013368682" description="Secretin/TonB short N-terminal domain-containing protein" evidence="9">
    <location>
        <begin position="24"/>
        <end position="1154"/>
    </location>
</feature>
<evidence type="ECO:0000256" key="7">
    <source>
        <dbReference type="RuleBase" id="RU003357"/>
    </source>
</evidence>
<evidence type="ECO:0000256" key="1">
    <source>
        <dbReference type="ARBA" id="ARBA00004442"/>
    </source>
</evidence>
<dbReference type="Gene3D" id="2.40.170.20">
    <property type="entry name" value="TonB-dependent receptor, beta-barrel domain"/>
    <property type="match status" value="1"/>
</dbReference>
<dbReference type="InterPro" id="IPR012910">
    <property type="entry name" value="Plug_dom"/>
</dbReference>
<sequence>MISKVTLAACAATIAIVSNTAVARTQAEYDLDLSEQPLGRSLRAVAAKTGTNIVFVGSVVRGKRAPSLRGRYTAGGAYRALLQGSGLILRETSAGSYVVTRPTGGAPSTASDRPAAEGAGSISGRVAQSDGNRNISGALVRIEETGQVATADDLGNFRFARVPTGTYTLTVSFLGFIEQSTRVDVVRGEQTNAEFWMDEGSNAAGEIVVYGSRSARANALNLQRTAENSSDVVSVDDLGNFTGTTISEALRRVPGVSFQRDGLTGDGTNIMIRGLDPDMNAVKLNGLNLPVGNGVGRSADLSNLLADSVSKITISKSLLPSQDSAGTGGLVEIETLSPLNRPRRYANLLIEGGKSGKSFSDDVLVSGTIAGKFGAEENFGLSASVQYRKSSNRSISYGHNLRYGEFLPPDADGNPTLEQYDAVDPLATFPFLPDATRAFPLGLGTSFNHVETENIAATLSAEWKVGDHSNLKFDYQHSEARRTTTQLNESFGVDLDYVATPTSGNRTALVLDLAPGNEALEHTQNYVYDRGARNITDTYSLGGSTKAGRFEFEYLLGYAHGSERHPSNFGLQLRMPAADARAEYFLAQATDPTLGYIVTPFGPRGGKGLQLPLLTEAGWDFVNDTSNFTIDAASGQVDVTRGKNDRYTAEYSAKFNAGWGPLTYIEAGVQFERVEFQSRLQRSQFGGNVPISALPLELVPNDLSRIGVTGSRFVVISEESLKDFVDNVNDYVGGTSGLQLTPIVLPNDINRERTLEQNLAGYVQSRLDIGKLEIIGGVRLNRTRLEADNLVFPTYIGPIDPSNGGGFGIDLKFQNDFTRLASQKATTTDWLPRILFNYRASDNLIFRGGYFLSVARPQIGQLSAQTRISFINIPIPGPEGLKPVLTINTGNPDLKPATTHNFDLSVEYYDQDIGVLKLSGFYKRIKNLLQANATNGPAQLAAVPLPDHIYFQGPPYFDPAHPENYFITGSTPSNSDRMATIWGIEAQAERRFNFLPGALSGLGIYANYTFTKSKRGQIYNWPYGAPGEEVYEFSGIPFNNQPKHSGTVALTYNKYGIDATLAYGFQSRMLNNFLPRGLSVYHEGVRTLDFRFEYWMQPSFGKLRLYVEGEDLLKGTDSPDLLGSVGGVGDTPRFYSGATYLGGRRVKAGVAVTF</sequence>
<keyword evidence="3" id="KW-0406">Ion transport</keyword>
<dbReference type="GO" id="GO:0006826">
    <property type="term" value="P:iron ion transport"/>
    <property type="evidence" value="ECO:0007669"/>
    <property type="project" value="UniProtKB-KW"/>
</dbReference>
<evidence type="ECO:0000259" key="10">
    <source>
        <dbReference type="SMART" id="SM00965"/>
    </source>
</evidence>
<dbReference type="InterPro" id="IPR010104">
    <property type="entry name" value="TonB_rcpt_bac"/>
</dbReference>
<dbReference type="InterPro" id="IPR036942">
    <property type="entry name" value="Beta-barrel_TonB_sf"/>
</dbReference>
<reference evidence="11" key="1">
    <citation type="submission" date="2016-03" db="EMBL/GenBank/DDBJ databases">
        <authorList>
            <person name="Ploux O."/>
        </authorList>
    </citation>
    <scope>NUCLEOTIDE SEQUENCE</scope>
    <source>
        <strain evidence="11">UC10</strain>
    </source>
</reference>